<gene>
    <name evidence="1" type="ORF">V1478_002379</name>
</gene>
<proteinExistence type="predicted"/>
<name>A0ABD2BVQ4_VESSQ</name>
<accession>A0ABD2BVQ4</accession>
<keyword evidence="2" id="KW-1185">Reference proteome</keyword>
<protein>
    <submittedName>
        <fullName evidence="1">Uncharacterized protein</fullName>
    </submittedName>
</protein>
<reference evidence="1 2" key="1">
    <citation type="journal article" date="2024" name="Ann. Entomol. Soc. Am.">
        <title>Genomic analyses of the southern and eastern yellowjacket wasps (Hymenoptera: Vespidae) reveal evolutionary signatures of social life.</title>
        <authorList>
            <person name="Catto M.A."/>
            <person name="Caine P.B."/>
            <person name="Orr S.E."/>
            <person name="Hunt B.G."/>
            <person name="Goodisman M.A.D."/>
        </authorList>
    </citation>
    <scope>NUCLEOTIDE SEQUENCE [LARGE SCALE GENOMIC DNA]</scope>
    <source>
        <strain evidence="1">233</strain>
        <tissue evidence="1">Head and thorax</tissue>
    </source>
</reference>
<sequence length="68" mass="7662">MGGANRTAHARLNVRDYQRVGTFCGVQAGHSESRPRRDNICISIICLCLHLSNSIPKRRKTKIQCPKK</sequence>
<evidence type="ECO:0000313" key="2">
    <source>
        <dbReference type="Proteomes" id="UP001607302"/>
    </source>
</evidence>
<comment type="caution">
    <text evidence="1">The sequence shown here is derived from an EMBL/GenBank/DDBJ whole genome shotgun (WGS) entry which is preliminary data.</text>
</comment>
<dbReference type="EMBL" id="JAUDFV010000052">
    <property type="protein sequence ID" value="KAL2736846.1"/>
    <property type="molecule type" value="Genomic_DNA"/>
</dbReference>
<evidence type="ECO:0000313" key="1">
    <source>
        <dbReference type="EMBL" id="KAL2736846.1"/>
    </source>
</evidence>
<organism evidence="1 2">
    <name type="scientific">Vespula squamosa</name>
    <name type="common">Southern yellow jacket</name>
    <name type="synonym">Wasp</name>
    <dbReference type="NCBI Taxonomy" id="30214"/>
    <lineage>
        <taxon>Eukaryota</taxon>
        <taxon>Metazoa</taxon>
        <taxon>Ecdysozoa</taxon>
        <taxon>Arthropoda</taxon>
        <taxon>Hexapoda</taxon>
        <taxon>Insecta</taxon>
        <taxon>Pterygota</taxon>
        <taxon>Neoptera</taxon>
        <taxon>Endopterygota</taxon>
        <taxon>Hymenoptera</taxon>
        <taxon>Apocrita</taxon>
        <taxon>Aculeata</taxon>
        <taxon>Vespoidea</taxon>
        <taxon>Vespidae</taxon>
        <taxon>Vespinae</taxon>
        <taxon>Vespula</taxon>
    </lineage>
</organism>
<dbReference type="Proteomes" id="UP001607302">
    <property type="component" value="Unassembled WGS sequence"/>
</dbReference>
<dbReference type="AlphaFoldDB" id="A0ABD2BVQ4"/>